<dbReference type="InterPro" id="IPR023405">
    <property type="entry name" value="Topo_IA_core_domain"/>
</dbReference>
<dbReference type="Pfam" id="PF01751">
    <property type="entry name" value="Toprim"/>
    <property type="match status" value="1"/>
</dbReference>
<dbReference type="GO" id="GO:0006310">
    <property type="term" value="P:DNA recombination"/>
    <property type="evidence" value="ECO:0007669"/>
    <property type="project" value="TreeGrafter"/>
</dbReference>
<comment type="catalytic activity">
    <reaction evidence="1 7">
        <text>ATP-independent breakage of single-stranded DNA, followed by passage and rejoining.</text>
        <dbReference type="EC" id="5.6.2.1"/>
    </reaction>
</comment>
<dbReference type="PRINTS" id="PR00417">
    <property type="entry name" value="PRTPISMRASEI"/>
</dbReference>
<dbReference type="GO" id="GO:0006265">
    <property type="term" value="P:DNA topological change"/>
    <property type="evidence" value="ECO:0007669"/>
    <property type="project" value="InterPro"/>
</dbReference>
<dbReference type="InterPro" id="IPR006171">
    <property type="entry name" value="TOPRIM_dom"/>
</dbReference>
<dbReference type="Gene3D" id="1.10.290.10">
    <property type="entry name" value="Topoisomerase I, domain 4"/>
    <property type="match status" value="1"/>
</dbReference>
<evidence type="ECO:0000256" key="5">
    <source>
        <dbReference type="ARBA" id="ARBA00023125"/>
    </source>
</evidence>
<dbReference type="PANTHER" id="PTHR11390">
    <property type="entry name" value="PROKARYOTIC DNA TOPOISOMERASE"/>
    <property type="match status" value="1"/>
</dbReference>
<dbReference type="Gene3D" id="3.40.50.140">
    <property type="match status" value="1"/>
</dbReference>
<evidence type="ECO:0000256" key="6">
    <source>
        <dbReference type="ARBA" id="ARBA00023235"/>
    </source>
</evidence>
<evidence type="ECO:0000313" key="10">
    <source>
        <dbReference type="EMBL" id="SSD58304.1"/>
    </source>
</evidence>
<dbReference type="InterPro" id="IPR013825">
    <property type="entry name" value="Topo_IA_cen_sub2"/>
</dbReference>
<dbReference type="GO" id="GO:0003677">
    <property type="term" value="F:DNA binding"/>
    <property type="evidence" value="ECO:0007669"/>
    <property type="project" value="UniProtKB-KW"/>
</dbReference>
<dbReference type="PANTHER" id="PTHR11390:SF21">
    <property type="entry name" value="DNA TOPOISOMERASE 3-ALPHA"/>
    <property type="match status" value="1"/>
</dbReference>
<dbReference type="GO" id="GO:0005634">
    <property type="term" value="C:nucleus"/>
    <property type="evidence" value="ECO:0007669"/>
    <property type="project" value="TreeGrafter"/>
</dbReference>
<evidence type="ECO:0000259" key="9">
    <source>
        <dbReference type="PROSITE" id="PS52039"/>
    </source>
</evidence>
<evidence type="ECO:0000256" key="4">
    <source>
        <dbReference type="ARBA" id="ARBA00023029"/>
    </source>
</evidence>
<dbReference type="Proteomes" id="UP000262825">
    <property type="component" value="Unassembled WGS sequence"/>
</dbReference>
<dbReference type="PROSITE" id="PS50880">
    <property type="entry name" value="TOPRIM"/>
    <property type="match status" value="1"/>
</dbReference>
<dbReference type="SMART" id="SM00493">
    <property type="entry name" value="TOPRIM"/>
    <property type="match status" value="1"/>
</dbReference>
<dbReference type="InterPro" id="IPR000380">
    <property type="entry name" value="Topo_IA"/>
</dbReference>
<dbReference type="SMART" id="SM00437">
    <property type="entry name" value="TOP1Ac"/>
    <property type="match status" value="1"/>
</dbReference>
<dbReference type="VEuPathDB" id="FungiDB:SCODWIG_00065"/>
<accession>A0A376B1E6</accession>
<dbReference type="SUPFAM" id="SSF56712">
    <property type="entry name" value="Prokaryotic type I DNA topoisomerase"/>
    <property type="match status" value="1"/>
</dbReference>
<dbReference type="PROSITE" id="PS52039">
    <property type="entry name" value="TOPO_IA_2"/>
    <property type="match status" value="1"/>
</dbReference>
<evidence type="ECO:0000256" key="7">
    <source>
        <dbReference type="RuleBase" id="RU362092"/>
    </source>
</evidence>
<dbReference type="CDD" id="cd03362">
    <property type="entry name" value="TOPRIM_TopoIA_TopoIII"/>
    <property type="match status" value="1"/>
</dbReference>
<dbReference type="GO" id="GO:0003917">
    <property type="term" value="F:DNA topoisomerase type I (single strand cut, ATP-independent) activity"/>
    <property type="evidence" value="ECO:0007669"/>
    <property type="project" value="UniProtKB-EC"/>
</dbReference>
<keyword evidence="4 7" id="KW-0799">Topoisomerase</keyword>
<dbReference type="CDD" id="cd00186">
    <property type="entry name" value="TOP1Ac"/>
    <property type="match status" value="1"/>
</dbReference>
<evidence type="ECO:0000256" key="1">
    <source>
        <dbReference type="ARBA" id="ARBA00000213"/>
    </source>
</evidence>
<dbReference type="InterPro" id="IPR013497">
    <property type="entry name" value="Topo_IA_cen"/>
</dbReference>
<dbReference type="GO" id="GO:0031422">
    <property type="term" value="C:RecQ family helicase-topoisomerase III complex"/>
    <property type="evidence" value="ECO:0007669"/>
    <property type="project" value="TreeGrafter"/>
</dbReference>
<keyword evidence="6 7" id="KW-0413">Isomerase</keyword>
<proteinExistence type="inferred from homology"/>
<dbReference type="InterPro" id="IPR013824">
    <property type="entry name" value="Topo_IA_cen_sub1"/>
</dbReference>
<feature type="domain" description="Toprim" evidence="8">
    <location>
        <begin position="2"/>
        <end position="158"/>
    </location>
</feature>
<dbReference type="Gene3D" id="1.10.460.10">
    <property type="entry name" value="Topoisomerase I, domain 2"/>
    <property type="match status" value="1"/>
</dbReference>
<organism evidence="10 11">
    <name type="scientific">Saccharomycodes ludwigii</name>
    <dbReference type="NCBI Taxonomy" id="36035"/>
    <lineage>
        <taxon>Eukaryota</taxon>
        <taxon>Fungi</taxon>
        <taxon>Dikarya</taxon>
        <taxon>Ascomycota</taxon>
        <taxon>Saccharomycotina</taxon>
        <taxon>Saccharomycetes</taxon>
        <taxon>Saccharomycodales</taxon>
        <taxon>Saccharomycodaceae</taxon>
        <taxon>Saccharomycodes</taxon>
    </lineage>
</organism>
<dbReference type="PROSITE" id="PS00396">
    <property type="entry name" value="TOPO_IA_1"/>
    <property type="match status" value="1"/>
</dbReference>
<feature type="domain" description="Topo IA-type catalytic" evidence="9">
    <location>
        <begin position="192"/>
        <end position="632"/>
    </location>
</feature>
<dbReference type="EMBL" id="UFAJ01000004">
    <property type="protein sequence ID" value="SSD58304.1"/>
    <property type="molecule type" value="Genomic_DNA"/>
</dbReference>
<dbReference type="SMART" id="SM00436">
    <property type="entry name" value="TOP1Bc"/>
    <property type="match status" value="1"/>
</dbReference>
<dbReference type="AlphaFoldDB" id="A0A376B1E6"/>
<comment type="similarity">
    <text evidence="2 7">Belongs to the type IA topoisomerase family.</text>
</comment>
<dbReference type="OrthoDB" id="430051at2759"/>
<keyword evidence="5 7" id="KW-0238">DNA-binding</keyword>
<reference evidence="11" key="1">
    <citation type="submission" date="2018-06" db="EMBL/GenBank/DDBJ databases">
        <authorList>
            <person name="Guldener U."/>
        </authorList>
    </citation>
    <scope>NUCLEOTIDE SEQUENCE [LARGE SCALE GENOMIC DNA]</scope>
    <source>
        <strain evidence="11">UTAD17</strain>
    </source>
</reference>
<keyword evidence="11" id="KW-1185">Reference proteome</keyword>
<evidence type="ECO:0000256" key="3">
    <source>
        <dbReference type="ARBA" id="ARBA00012891"/>
    </source>
</evidence>
<evidence type="ECO:0000256" key="2">
    <source>
        <dbReference type="ARBA" id="ARBA00009446"/>
    </source>
</evidence>
<sequence length="651" mass="74504">MKVVCVAEKNSIAKQVATILSGGNFHTRNSLDKYIKNYDFRCNQFPFTSANSNFYVEVTMTSVKGHISSLGFEGSEDRGGPYSWGNCDPIELYSAPVINSFNFRNVIQSIYKECRDADYLMIWTDCDREGEYIGWEIYMAANYGTNNWNIRMNTTTTAGQPKFNESNTFRAIFSHLERSHIINATRNPKKLDQKSIDAVSARMEIDLRAGLSFTRFLTNFFQNNKLVDAKVVVSYGPCQFPTLGFVVDRDDRIEKFVPENFWYLEISIKRDNTDGGQIKLQWKRGHLFDRLIVYTIYEHCVETGGATAKVTNIVSKPTSKYRPLPLTTVELQKNCAKFFKMSAKRSLDAAEYLYQKGFLSYPRTETDIFPQTMDLKALVEQQKNDVRFRNYASNLLSEDYETSTGNKFSWPRQGSHDDKAHPPIHPIASCSTENLTADQKTVYEYVTRHFLACCSQDAKGHQTSIEVQWATEFFKTTGITVLARNFLEIYPYISWKSTAELPELHMGDTVDLLDTDMKSGSTSAPQPMTESELILLMDANGIGTDATIADHIEKIKGREYIRPEKSGKQTYLRSTKLGKALVHGFEEIGLEDSFAKPFLRREMENDLKLICSGNKFKRAVVQDMVERYLNYYNITQINKRTLLSVFNRFNG</sequence>
<dbReference type="InterPro" id="IPR013826">
    <property type="entry name" value="Topo_IA_cen_sub3"/>
</dbReference>
<dbReference type="EC" id="5.6.2.1" evidence="3 7"/>
<evidence type="ECO:0000259" key="8">
    <source>
        <dbReference type="PROSITE" id="PS50880"/>
    </source>
</evidence>
<dbReference type="Pfam" id="PF01131">
    <property type="entry name" value="Topoisom_bac"/>
    <property type="match status" value="1"/>
</dbReference>
<comment type="function">
    <text evidence="7">Introduces a single-strand break via transesterification at a target site in duplex DNA. Releases the supercoiling and torsional tension of DNA introduced during the DNA replication and transcription by transiently cleaving and rejoining one strand of the DNA duplex. The scissile phosphodiester is attacked by the catalytic tyrosine of the enzyme, resulting in the formation of a DNA-(5'-phosphotyrosyl)-enzyme intermediate and the expulsion of a 3'-OH DNA strand.</text>
</comment>
<gene>
    <name evidence="10" type="ORF">SCODWIG_00065</name>
</gene>
<dbReference type="GO" id="GO:0006281">
    <property type="term" value="P:DNA repair"/>
    <property type="evidence" value="ECO:0007669"/>
    <property type="project" value="TreeGrafter"/>
</dbReference>
<name>A0A376B1E6_9ASCO</name>
<dbReference type="InterPro" id="IPR034144">
    <property type="entry name" value="TOPRIM_TopoIII"/>
</dbReference>
<dbReference type="InterPro" id="IPR003601">
    <property type="entry name" value="Topo_IA_2"/>
</dbReference>
<protein>
    <recommendedName>
        <fullName evidence="3 7">DNA topoisomerase</fullName>
        <ecNumber evidence="3 7">5.6.2.1</ecNumber>
    </recommendedName>
</protein>
<dbReference type="FunFam" id="1.10.290.10:FF:000001">
    <property type="entry name" value="DNA topoisomerase"/>
    <property type="match status" value="1"/>
</dbReference>
<dbReference type="Gene3D" id="2.70.20.10">
    <property type="entry name" value="Topoisomerase I, domain 3"/>
    <property type="match status" value="1"/>
</dbReference>
<dbReference type="InterPro" id="IPR023406">
    <property type="entry name" value="Topo_IA_AS"/>
</dbReference>
<dbReference type="InterPro" id="IPR003602">
    <property type="entry name" value="Topo_IA_DNA-bd_dom"/>
</dbReference>
<evidence type="ECO:0000313" key="11">
    <source>
        <dbReference type="Proteomes" id="UP000262825"/>
    </source>
</evidence>